<organism evidence="9 10">
    <name type="scientific">Jejubacter calystegiae</name>
    <dbReference type="NCBI Taxonomy" id="2579935"/>
    <lineage>
        <taxon>Bacteria</taxon>
        <taxon>Pseudomonadati</taxon>
        <taxon>Pseudomonadota</taxon>
        <taxon>Gammaproteobacteria</taxon>
        <taxon>Enterobacterales</taxon>
        <taxon>Enterobacteriaceae</taxon>
        <taxon>Jejubacter</taxon>
    </lineage>
</organism>
<evidence type="ECO:0000313" key="9">
    <source>
        <dbReference type="EMBL" id="QCT19613.1"/>
    </source>
</evidence>
<dbReference type="AlphaFoldDB" id="A0A4P8YI11"/>
<dbReference type="Pfam" id="PF07690">
    <property type="entry name" value="MFS_1"/>
    <property type="match status" value="1"/>
</dbReference>
<feature type="transmembrane region" description="Helical" evidence="7">
    <location>
        <begin position="116"/>
        <end position="136"/>
    </location>
</feature>
<dbReference type="NCBIfam" id="TIGR00897">
    <property type="entry name" value="2A0118"/>
    <property type="match status" value="1"/>
</dbReference>
<evidence type="ECO:0000256" key="4">
    <source>
        <dbReference type="ARBA" id="ARBA00022692"/>
    </source>
</evidence>
<keyword evidence="3" id="KW-1003">Cell membrane</keyword>
<name>A0A4P8YI11_9ENTR</name>
<proteinExistence type="predicted"/>
<dbReference type="OrthoDB" id="3522477at2"/>
<keyword evidence="2" id="KW-0813">Transport</keyword>
<comment type="subcellular location">
    <subcellularLocation>
        <location evidence="1">Cell membrane</location>
        <topology evidence="1">Multi-pass membrane protein</topology>
    </subcellularLocation>
</comment>
<evidence type="ECO:0000256" key="3">
    <source>
        <dbReference type="ARBA" id="ARBA00022475"/>
    </source>
</evidence>
<feature type="transmembrane region" description="Helical" evidence="7">
    <location>
        <begin position="52"/>
        <end position="75"/>
    </location>
</feature>
<dbReference type="Proteomes" id="UP000302163">
    <property type="component" value="Chromosome"/>
</dbReference>
<protein>
    <submittedName>
        <fullName evidence="9">MFS transporter</fullName>
    </submittedName>
</protein>
<dbReference type="EMBL" id="CP040428">
    <property type="protein sequence ID" value="QCT19613.1"/>
    <property type="molecule type" value="Genomic_DNA"/>
</dbReference>
<dbReference type="RefSeq" id="WP_138095494.1">
    <property type="nucleotide sequence ID" value="NZ_CP040428.1"/>
</dbReference>
<evidence type="ECO:0000256" key="5">
    <source>
        <dbReference type="ARBA" id="ARBA00022989"/>
    </source>
</evidence>
<dbReference type="InterPro" id="IPR020846">
    <property type="entry name" value="MFS_dom"/>
</dbReference>
<feature type="transmembrane region" description="Helical" evidence="7">
    <location>
        <begin position="87"/>
        <end position="104"/>
    </location>
</feature>
<feature type="transmembrane region" description="Helical" evidence="7">
    <location>
        <begin position="179"/>
        <end position="197"/>
    </location>
</feature>
<accession>A0A4P8YI11</accession>
<dbReference type="Gene3D" id="1.20.1250.20">
    <property type="entry name" value="MFS general substrate transporter like domains"/>
    <property type="match status" value="2"/>
</dbReference>
<evidence type="ECO:0000313" key="10">
    <source>
        <dbReference type="Proteomes" id="UP000302163"/>
    </source>
</evidence>
<feature type="transmembrane region" description="Helical" evidence="7">
    <location>
        <begin position="12"/>
        <end position="32"/>
    </location>
</feature>
<feature type="domain" description="Major facilitator superfamily (MFS) profile" evidence="8">
    <location>
        <begin position="18"/>
        <end position="412"/>
    </location>
</feature>
<dbReference type="InterPro" id="IPR004748">
    <property type="entry name" value="Polyol_permease-like"/>
</dbReference>
<feature type="transmembrane region" description="Helical" evidence="7">
    <location>
        <begin position="323"/>
        <end position="349"/>
    </location>
</feature>
<evidence type="ECO:0000256" key="1">
    <source>
        <dbReference type="ARBA" id="ARBA00004651"/>
    </source>
</evidence>
<feature type="transmembrane region" description="Helical" evidence="7">
    <location>
        <begin position="390"/>
        <end position="408"/>
    </location>
</feature>
<evidence type="ECO:0000256" key="7">
    <source>
        <dbReference type="SAM" id="Phobius"/>
    </source>
</evidence>
<keyword evidence="6 7" id="KW-0472">Membrane</keyword>
<dbReference type="PANTHER" id="PTHR23517">
    <property type="entry name" value="RESISTANCE PROTEIN MDTM, PUTATIVE-RELATED-RELATED"/>
    <property type="match status" value="1"/>
</dbReference>
<feature type="transmembrane region" description="Helical" evidence="7">
    <location>
        <begin position="299"/>
        <end position="317"/>
    </location>
</feature>
<gene>
    <name evidence="9" type="ORF">FEM41_08070</name>
</gene>
<dbReference type="InterPro" id="IPR011701">
    <property type="entry name" value="MFS"/>
</dbReference>
<dbReference type="KEGG" id="izh:FEM41_08070"/>
<dbReference type="InterPro" id="IPR036259">
    <property type="entry name" value="MFS_trans_sf"/>
</dbReference>
<evidence type="ECO:0000256" key="6">
    <source>
        <dbReference type="ARBA" id="ARBA00023136"/>
    </source>
</evidence>
<dbReference type="SUPFAM" id="SSF103473">
    <property type="entry name" value="MFS general substrate transporter"/>
    <property type="match status" value="1"/>
</dbReference>
<feature type="transmembrane region" description="Helical" evidence="7">
    <location>
        <begin position="266"/>
        <end position="287"/>
    </location>
</feature>
<evidence type="ECO:0000256" key="2">
    <source>
        <dbReference type="ARBA" id="ARBA00022448"/>
    </source>
</evidence>
<feature type="transmembrane region" description="Helical" evidence="7">
    <location>
        <begin position="235"/>
        <end position="254"/>
    </location>
</feature>
<sequence length="423" mass="46028">MSRLPTGNDAQWLGMPLRLTGGYIALFLFMAGDGFELAFLSKYIVSLGFSPASASLVIAVYGLVAALAAWGTGVVAEILTPQKTMKIGLGLWLIFHVLFLWLGLHQANYPLMIFCYAIRGIAYPLFCYGFLMMIIHQVKKEQVAAASGWFWAAYSLGIGVIGSALPGLMIPWIGEFKMLWVSLLFVALGGGVALVTLRNVTTPESLAGRSHKERLRELPMALTLLSRNRNIALSFVVRIINQLAVFGFSVVMPFQFVRVGFTLSQWLQTWAVFFASTIVFNIFWGVLAERLGLLRIIRWFGCVGCAVACLAFYHVPLAMGPNMLAAVGCALALGFFMSAFVPMTALFPALEPHHKGAAISVYNLAAGLSNFVGPAIATLALPGLGVQGVVYIYSALYLGGAVLTLFIGRQLERVAQIRRVTQR</sequence>
<reference evidence="9 10" key="1">
    <citation type="submission" date="2019-05" db="EMBL/GenBank/DDBJ databases">
        <title>Complete genome sequence of Izhakiella calystegiae KSNA2, an endophyte isolated from beach morning glory (Calystegia soldanella).</title>
        <authorList>
            <person name="Jiang L."/>
            <person name="Jeong J.C."/>
            <person name="Kim C.Y."/>
            <person name="Kim D.H."/>
            <person name="Kim S.W."/>
            <person name="Lee j."/>
        </authorList>
    </citation>
    <scope>NUCLEOTIDE SEQUENCE [LARGE SCALE GENOMIC DNA]</scope>
    <source>
        <strain evidence="9 10">KSNA2</strain>
    </source>
</reference>
<dbReference type="CDD" id="cd17337">
    <property type="entry name" value="MFS_CsbX"/>
    <property type="match status" value="1"/>
</dbReference>
<keyword evidence="4 7" id="KW-0812">Transmembrane</keyword>
<dbReference type="GO" id="GO:0022857">
    <property type="term" value="F:transmembrane transporter activity"/>
    <property type="evidence" value="ECO:0007669"/>
    <property type="project" value="InterPro"/>
</dbReference>
<feature type="transmembrane region" description="Helical" evidence="7">
    <location>
        <begin position="361"/>
        <end position="384"/>
    </location>
</feature>
<keyword evidence="5 7" id="KW-1133">Transmembrane helix</keyword>
<keyword evidence="10" id="KW-1185">Reference proteome</keyword>
<feature type="transmembrane region" description="Helical" evidence="7">
    <location>
        <begin position="148"/>
        <end position="173"/>
    </location>
</feature>
<dbReference type="InterPro" id="IPR050171">
    <property type="entry name" value="MFS_Transporters"/>
</dbReference>
<dbReference type="PROSITE" id="PS50850">
    <property type="entry name" value="MFS"/>
    <property type="match status" value="1"/>
</dbReference>
<dbReference type="GO" id="GO:0005886">
    <property type="term" value="C:plasma membrane"/>
    <property type="evidence" value="ECO:0007669"/>
    <property type="project" value="UniProtKB-SubCell"/>
</dbReference>
<evidence type="ECO:0000259" key="8">
    <source>
        <dbReference type="PROSITE" id="PS50850"/>
    </source>
</evidence>